<dbReference type="RefSeq" id="WP_090596050.1">
    <property type="nucleotide sequence ID" value="NZ_LT629688.1"/>
</dbReference>
<evidence type="ECO:0000256" key="2">
    <source>
        <dbReference type="ARBA" id="ARBA00022448"/>
    </source>
</evidence>
<dbReference type="EMBL" id="LT629688">
    <property type="protein sequence ID" value="SDE69322.1"/>
    <property type="molecule type" value="Genomic_DNA"/>
</dbReference>
<dbReference type="AlphaFoldDB" id="A0A1G7F086"/>
<evidence type="ECO:0000256" key="3">
    <source>
        <dbReference type="ARBA" id="ARBA00022729"/>
    </source>
</evidence>
<dbReference type="PROSITE" id="PS51257">
    <property type="entry name" value="PROKAR_LIPOPROTEIN"/>
    <property type="match status" value="1"/>
</dbReference>
<dbReference type="InterPro" id="IPR006059">
    <property type="entry name" value="SBP"/>
</dbReference>
<dbReference type="Pfam" id="PF01547">
    <property type="entry name" value="SBP_bac_1"/>
    <property type="match status" value="1"/>
</dbReference>
<evidence type="ECO:0000256" key="1">
    <source>
        <dbReference type="ARBA" id="ARBA00008520"/>
    </source>
</evidence>
<dbReference type="SUPFAM" id="SSF53850">
    <property type="entry name" value="Periplasmic binding protein-like II"/>
    <property type="match status" value="1"/>
</dbReference>
<organism evidence="5 6">
    <name type="scientific">Auraticoccus monumenti</name>
    <dbReference type="NCBI Taxonomy" id="675864"/>
    <lineage>
        <taxon>Bacteria</taxon>
        <taxon>Bacillati</taxon>
        <taxon>Actinomycetota</taxon>
        <taxon>Actinomycetes</taxon>
        <taxon>Propionibacteriales</taxon>
        <taxon>Propionibacteriaceae</taxon>
        <taxon>Auraticoccus</taxon>
    </lineage>
</organism>
<dbReference type="Gene3D" id="3.40.190.10">
    <property type="entry name" value="Periplasmic binding protein-like II"/>
    <property type="match status" value="2"/>
</dbReference>
<keyword evidence="5" id="KW-0762">Sugar transport</keyword>
<dbReference type="PANTHER" id="PTHR43649">
    <property type="entry name" value="ARABINOSE-BINDING PROTEIN-RELATED"/>
    <property type="match status" value="1"/>
</dbReference>
<keyword evidence="6" id="KW-1185">Reference proteome</keyword>
<evidence type="ECO:0000313" key="5">
    <source>
        <dbReference type="EMBL" id="SDE69322.1"/>
    </source>
</evidence>
<name>A0A1G7F086_9ACTN</name>
<dbReference type="STRING" id="675864.SAMN04489747_4103"/>
<evidence type="ECO:0000313" key="6">
    <source>
        <dbReference type="Proteomes" id="UP000198546"/>
    </source>
</evidence>
<keyword evidence="2" id="KW-0813">Transport</keyword>
<dbReference type="InterPro" id="IPR050490">
    <property type="entry name" value="Bact_solute-bd_prot1"/>
</dbReference>
<accession>A0A1G7F086</accession>
<dbReference type="CDD" id="cd14750">
    <property type="entry name" value="PBP2_TMBP"/>
    <property type="match status" value="1"/>
</dbReference>
<evidence type="ECO:0000256" key="4">
    <source>
        <dbReference type="SAM" id="SignalP"/>
    </source>
</evidence>
<dbReference type="OrthoDB" id="9770625at2"/>
<keyword evidence="3 4" id="KW-0732">Signal</keyword>
<proteinExistence type="inferred from homology"/>
<reference evidence="5 6" key="1">
    <citation type="submission" date="2016-10" db="EMBL/GenBank/DDBJ databases">
        <authorList>
            <person name="de Groot N.N."/>
        </authorList>
    </citation>
    <scope>NUCLEOTIDE SEQUENCE [LARGE SCALE GENOMIC DNA]</scope>
    <source>
        <strain evidence="5 6">MON 2.2</strain>
    </source>
</reference>
<dbReference type="PANTHER" id="PTHR43649:SF34">
    <property type="entry name" value="ABC TRANSPORTER PERIPLASMIC-BINDING PROTEIN YCJN-RELATED"/>
    <property type="match status" value="1"/>
</dbReference>
<feature type="chain" id="PRO_5009240911" evidence="4">
    <location>
        <begin position="25"/>
        <end position="443"/>
    </location>
</feature>
<protein>
    <submittedName>
        <fullName evidence="5">Multiple sugar transport system substrate-binding protein</fullName>
    </submittedName>
</protein>
<sequence length="443" mass="47515">MSFARHSRRLTIAALSTSALLALAACGGGGGGGGEAAPEGSDPAADPAYEARGPISYVAGKDTSGYLATELELWNSEHPDEQVTFIELPDNADQQRAQMIQNAQTQGSEYTVLNVDVVWTSEFAANGWIDALPEDQFDLTGFLQPTVDSGTYFDKLYTMPVYSDGGMLYYRTDWLEAAGVEPPTTFDEMKQACATIKAEVEEAADADCYAGQHQKYEGLTVNIAEAVDSAGGHLTDDSGAPTANTPEAVAGMQWMADAFADGTIPEEAITWQEEQGRQAFQDGSLIFHRNWPYVYTLANAEDGSSEVAGKFDVAPLPGVAGPGVSSLGGHNFAISKFAENKATAVDFINFMASEDEMKKRTAATSNAPARESLYSDPELTAEFPYLEVLKASIETARPRPKVVNYGDVTLAIQDAAYSTIQGQTEPQAAMDTLQTKLEDLIQQ</sequence>
<dbReference type="Proteomes" id="UP000198546">
    <property type="component" value="Chromosome i"/>
</dbReference>
<feature type="signal peptide" evidence="4">
    <location>
        <begin position="1"/>
        <end position="24"/>
    </location>
</feature>
<comment type="similarity">
    <text evidence="1">Belongs to the bacterial solute-binding protein 1 family.</text>
</comment>
<gene>
    <name evidence="5" type="ORF">SAMN04489747_4103</name>
</gene>